<dbReference type="OrthoDB" id="4464164at2759"/>
<accession>B8M3L6</accession>
<evidence type="ECO:0000256" key="2">
    <source>
        <dbReference type="ARBA" id="ARBA00022692"/>
    </source>
</evidence>
<keyword evidence="2 8" id="KW-0812">Transmembrane</keyword>
<evidence type="ECO:0000313" key="9">
    <source>
        <dbReference type="EMBL" id="EED22388.1"/>
    </source>
</evidence>
<dbReference type="GeneID" id="8103480"/>
<dbReference type="Proteomes" id="UP000001745">
    <property type="component" value="Unassembled WGS sequence"/>
</dbReference>
<dbReference type="AlphaFoldDB" id="B8M3L6"/>
<dbReference type="PANTHER" id="PTHR12265">
    <property type="entry name" value="TRANSMEMBRANE PROTEIN 53"/>
    <property type="match status" value="1"/>
</dbReference>
<dbReference type="InterPro" id="IPR008547">
    <property type="entry name" value="DUF829_TMEM53"/>
</dbReference>
<name>B8M3L6_TALSN</name>
<evidence type="ECO:0000256" key="1">
    <source>
        <dbReference type="ARBA" id="ARBA00004126"/>
    </source>
</evidence>
<evidence type="ECO:0000313" key="10">
    <source>
        <dbReference type="Proteomes" id="UP000001745"/>
    </source>
</evidence>
<reference evidence="10" key="1">
    <citation type="journal article" date="2015" name="Genome Announc.">
        <title>Genome sequence of the AIDS-associated pathogen Penicillium marneffei (ATCC18224) and its near taxonomic relative Talaromyces stipitatus (ATCC10500).</title>
        <authorList>
            <person name="Nierman W.C."/>
            <person name="Fedorova-Abrams N.D."/>
            <person name="Andrianopoulos A."/>
        </authorList>
    </citation>
    <scope>NUCLEOTIDE SEQUENCE [LARGE SCALE GENOMIC DNA]</scope>
    <source>
        <strain evidence="10">ATCC 10500 / CBS 375.48 / QM 6759 / NRRL 1006</strain>
    </source>
</reference>
<keyword evidence="4 8" id="KW-0472">Membrane</keyword>
<gene>
    <name evidence="9" type="ORF">TSTA_096370</name>
</gene>
<comment type="subcellular location">
    <subcellularLocation>
        <location evidence="6">Endomembrane system</location>
        <topology evidence="6">Single-pass membrane protein</topology>
    </subcellularLocation>
    <subcellularLocation>
        <location evidence="1">Nucleus membrane</location>
    </subcellularLocation>
</comment>
<evidence type="ECO:0000256" key="8">
    <source>
        <dbReference type="SAM" id="Phobius"/>
    </source>
</evidence>
<organism evidence="9 10">
    <name type="scientific">Talaromyces stipitatus (strain ATCC 10500 / CBS 375.48 / QM 6759 / NRRL 1006)</name>
    <name type="common">Penicillium stipitatum</name>
    <dbReference type="NCBI Taxonomy" id="441959"/>
    <lineage>
        <taxon>Eukaryota</taxon>
        <taxon>Fungi</taxon>
        <taxon>Dikarya</taxon>
        <taxon>Ascomycota</taxon>
        <taxon>Pezizomycotina</taxon>
        <taxon>Eurotiomycetes</taxon>
        <taxon>Eurotiomycetidae</taxon>
        <taxon>Eurotiales</taxon>
        <taxon>Trichocomaceae</taxon>
        <taxon>Talaromyces</taxon>
        <taxon>Talaromyces sect. Talaromyces</taxon>
    </lineage>
</organism>
<dbReference type="GO" id="GO:0031965">
    <property type="term" value="C:nuclear membrane"/>
    <property type="evidence" value="ECO:0007669"/>
    <property type="project" value="UniProtKB-SubCell"/>
</dbReference>
<dbReference type="InParanoid" id="B8M3L6"/>
<evidence type="ECO:0000256" key="5">
    <source>
        <dbReference type="ARBA" id="ARBA00023242"/>
    </source>
</evidence>
<evidence type="ECO:0000256" key="7">
    <source>
        <dbReference type="SAM" id="MobiDB-lite"/>
    </source>
</evidence>
<evidence type="ECO:0000256" key="4">
    <source>
        <dbReference type="ARBA" id="ARBA00023136"/>
    </source>
</evidence>
<feature type="region of interest" description="Disordered" evidence="7">
    <location>
        <begin position="461"/>
        <end position="481"/>
    </location>
</feature>
<dbReference type="RefSeq" id="XP_002479351.1">
    <property type="nucleotide sequence ID" value="XM_002479306.1"/>
</dbReference>
<keyword evidence="3 8" id="KW-1133">Transmembrane helix</keyword>
<keyword evidence="5" id="KW-0539">Nucleus</keyword>
<evidence type="ECO:0000256" key="3">
    <source>
        <dbReference type="ARBA" id="ARBA00022989"/>
    </source>
</evidence>
<dbReference type="VEuPathDB" id="FungiDB:TSTA_096370"/>
<dbReference type="HOGENOM" id="CLU_366077_0_0_1"/>
<feature type="compositionally biased region" description="Basic and acidic residues" evidence="7">
    <location>
        <begin position="47"/>
        <end position="64"/>
    </location>
</feature>
<keyword evidence="10" id="KW-1185">Reference proteome</keyword>
<dbReference type="PANTHER" id="PTHR12265:SF30">
    <property type="entry name" value="TRANSMEMBRANE PROTEIN 53"/>
    <property type="match status" value="1"/>
</dbReference>
<dbReference type="EMBL" id="EQ962653">
    <property type="protein sequence ID" value="EED22388.1"/>
    <property type="molecule type" value="Genomic_DNA"/>
</dbReference>
<dbReference type="PhylomeDB" id="B8M3L6"/>
<feature type="region of interest" description="Disordered" evidence="7">
    <location>
        <begin position="47"/>
        <end position="70"/>
    </location>
</feature>
<sequence length="742" mass="82843">MEVFFVDDSSSKHREKARSFVAKNAIRRRVKEQEAARIKSTWTVTVDRQRKDTQSRYHDNHDKTLGSSTHMPRPILVPLIKYDNVAVSNNSTSKPKGIWGVSNAICPNPGQAARSAFRTSNVASFIQSATNMFNKAKFGKFNSPEEQNKLHIMALTYRGEAMKMARKQLFISTTASSEDTSSSARIRQDLIVESHFLIILQLVLMDYIFFPAQARAHFAASREFIRSWAASSQDTSGAIRIPTFIHNHSITQIVVAFDNAHLGPDSLIWDRSDLPALQKALHSFMTRLLEAGPSKTATMYKSRIDPESLVWRSLTKTPGVIPYDRGNYLSESQGQMASIMLICSVFMDYASSSGVPQQCLSDLESAMISLGDEALVSALNLAWMMGGGVGLPIENRRERLYATGGMLYVFRGQQHPLDDDSDLMNRLDNQCEFTEDEFTMSSPLPSGYRKLSERILIWEPRQTTQSGDEKSPSKTTDLSNDSSPEVILVFTWADAQSRHYAKYIEGYQNLYPNAKIILTTATTLGTFFGGQKAAQYIVKDMVHKELAPLYEQSGDSSISGPRMLAHAFSNSGALNLEATWCLWKEAFGPHAPLPLTALVLDSTPGGLTYKTEFTRWTTGVSLGIEPVLPKPISWVIAAVIVTFLMVAPQVLGIEIMATRGPRGVNSARNIPRDSARLYIYSTSDKLIHHKHVEAHAEIAREKGYSNLILERFDGSAHVSHLRLDPSRYWNAVWKVWNAASRT</sequence>
<protein>
    <submittedName>
        <fullName evidence="9">Uncharacterized protein</fullName>
    </submittedName>
</protein>
<dbReference type="Pfam" id="PF05705">
    <property type="entry name" value="DUF829"/>
    <property type="match status" value="1"/>
</dbReference>
<dbReference type="eggNOG" id="ENOG502SJWV">
    <property type="taxonomic scope" value="Eukaryota"/>
</dbReference>
<feature type="transmembrane region" description="Helical" evidence="8">
    <location>
        <begin position="632"/>
        <end position="653"/>
    </location>
</feature>
<evidence type="ECO:0000256" key="6">
    <source>
        <dbReference type="ARBA" id="ARBA00037847"/>
    </source>
</evidence>
<proteinExistence type="predicted"/>